<dbReference type="GO" id="GO:0016491">
    <property type="term" value="F:oxidoreductase activity"/>
    <property type="evidence" value="ECO:0007669"/>
    <property type="project" value="UniProtKB-KW"/>
</dbReference>
<dbReference type="InterPro" id="IPR036291">
    <property type="entry name" value="NAD(P)-bd_dom_sf"/>
</dbReference>
<dbReference type="Gene3D" id="3.40.50.720">
    <property type="entry name" value="NAD(P)-binding Rossmann-like Domain"/>
    <property type="match status" value="1"/>
</dbReference>
<dbReference type="AlphaFoldDB" id="A0AAD4KKT6"/>
<gene>
    <name evidence="3" type="ORF">BGW36DRAFT_300187</name>
</gene>
<accession>A0AAD4KKT6</accession>
<dbReference type="PRINTS" id="PR00081">
    <property type="entry name" value="GDHRDH"/>
</dbReference>
<evidence type="ECO:0000313" key="4">
    <source>
        <dbReference type="Proteomes" id="UP001201262"/>
    </source>
</evidence>
<dbReference type="SUPFAM" id="SSF51735">
    <property type="entry name" value="NAD(P)-binding Rossmann-fold domains"/>
    <property type="match status" value="1"/>
</dbReference>
<evidence type="ECO:0000256" key="1">
    <source>
        <dbReference type="ARBA" id="ARBA00006484"/>
    </source>
</evidence>
<dbReference type="EMBL" id="JAJTJA010000009">
    <property type="protein sequence ID" value="KAH8693927.1"/>
    <property type="molecule type" value="Genomic_DNA"/>
</dbReference>
<comment type="caution">
    <text evidence="3">The sequence shown here is derived from an EMBL/GenBank/DDBJ whole genome shotgun (WGS) entry which is preliminary data.</text>
</comment>
<dbReference type="Proteomes" id="UP001201262">
    <property type="component" value="Unassembled WGS sequence"/>
</dbReference>
<sequence>MPSSERSYVGRFFSSQFASLPYPSHSFSGQVIIVTGANTGLGLEAARHFVRLGAAKVILGVRNEEKGKSAQESISSSTQKRDKTEVWLLNMESQKSVKEFAEKASRLERLDAFVANAGVCTNHFELVEGIEKSIAVNVLYTFLLVFLLLPTLRKTALDCQVRPRVVIVSSEGHETTSFSESKSDPIFAVLNDKSKSNMDERYDTSKLLQIYGVRELATQLDNSDKPAITVNACTPGLCRTSLLREAPAVSKIILGAVKLVVARSAEVGSRILVHAAETHDDTHGQYLRDCKVTP</sequence>
<proteinExistence type="inferred from homology"/>
<comment type="similarity">
    <text evidence="1">Belongs to the short-chain dehydrogenases/reductases (SDR) family.</text>
</comment>
<keyword evidence="4" id="KW-1185">Reference proteome</keyword>
<dbReference type="PANTHER" id="PTHR43157:SF31">
    <property type="entry name" value="PHOSPHATIDYLINOSITOL-GLYCAN BIOSYNTHESIS CLASS F PROTEIN"/>
    <property type="match status" value="1"/>
</dbReference>
<name>A0AAD4KKT6_9EURO</name>
<dbReference type="RefSeq" id="XP_046069597.1">
    <property type="nucleotide sequence ID" value="XM_046211602.1"/>
</dbReference>
<organism evidence="3 4">
    <name type="scientific">Talaromyces proteolyticus</name>
    <dbReference type="NCBI Taxonomy" id="1131652"/>
    <lineage>
        <taxon>Eukaryota</taxon>
        <taxon>Fungi</taxon>
        <taxon>Dikarya</taxon>
        <taxon>Ascomycota</taxon>
        <taxon>Pezizomycotina</taxon>
        <taxon>Eurotiomycetes</taxon>
        <taxon>Eurotiomycetidae</taxon>
        <taxon>Eurotiales</taxon>
        <taxon>Trichocomaceae</taxon>
        <taxon>Talaromyces</taxon>
        <taxon>Talaromyces sect. Bacilispori</taxon>
    </lineage>
</organism>
<dbReference type="GeneID" id="70241889"/>
<keyword evidence="2" id="KW-0560">Oxidoreductase</keyword>
<dbReference type="InterPro" id="IPR002347">
    <property type="entry name" value="SDR_fam"/>
</dbReference>
<evidence type="ECO:0000313" key="3">
    <source>
        <dbReference type="EMBL" id="KAH8693927.1"/>
    </source>
</evidence>
<protein>
    <recommendedName>
        <fullName evidence="5">Short-chain dehydrogenase</fullName>
    </recommendedName>
</protein>
<dbReference type="Pfam" id="PF00106">
    <property type="entry name" value="adh_short"/>
    <property type="match status" value="1"/>
</dbReference>
<evidence type="ECO:0000256" key="2">
    <source>
        <dbReference type="ARBA" id="ARBA00023002"/>
    </source>
</evidence>
<reference evidence="3" key="1">
    <citation type="submission" date="2021-12" db="EMBL/GenBank/DDBJ databases">
        <title>Convergent genome expansion in fungi linked to evolution of root-endophyte symbiosis.</title>
        <authorList>
            <consortium name="DOE Joint Genome Institute"/>
            <person name="Ke Y.-H."/>
            <person name="Bonito G."/>
            <person name="Liao H.-L."/>
            <person name="Looney B."/>
            <person name="Rojas-Flechas A."/>
            <person name="Nash J."/>
            <person name="Hameed K."/>
            <person name="Schadt C."/>
            <person name="Martin F."/>
            <person name="Crous P.W."/>
            <person name="Miettinen O."/>
            <person name="Magnuson J.K."/>
            <person name="Labbe J."/>
            <person name="Jacobson D."/>
            <person name="Doktycz M.J."/>
            <person name="Veneault-Fourrey C."/>
            <person name="Kuo A."/>
            <person name="Mondo S."/>
            <person name="Calhoun S."/>
            <person name="Riley R."/>
            <person name="Ohm R."/>
            <person name="LaButti K."/>
            <person name="Andreopoulos B."/>
            <person name="Pangilinan J."/>
            <person name="Nolan M."/>
            <person name="Tritt A."/>
            <person name="Clum A."/>
            <person name="Lipzen A."/>
            <person name="Daum C."/>
            <person name="Barry K."/>
            <person name="Grigoriev I.V."/>
            <person name="Vilgalys R."/>
        </authorList>
    </citation>
    <scope>NUCLEOTIDE SEQUENCE</scope>
    <source>
        <strain evidence="3">PMI_201</strain>
    </source>
</reference>
<dbReference type="PANTHER" id="PTHR43157">
    <property type="entry name" value="PHOSPHATIDYLINOSITOL-GLYCAN BIOSYNTHESIS CLASS F PROTEIN-RELATED"/>
    <property type="match status" value="1"/>
</dbReference>
<evidence type="ECO:0008006" key="5">
    <source>
        <dbReference type="Google" id="ProtNLM"/>
    </source>
</evidence>